<organism evidence="2 3">
    <name type="scientific">Ascobolus immersus RN42</name>
    <dbReference type="NCBI Taxonomy" id="1160509"/>
    <lineage>
        <taxon>Eukaryota</taxon>
        <taxon>Fungi</taxon>
        <taxon>Dikarya</taxon>
        <taxon>Ascomycota</taxon>
        <taxon>Pezizomycotina</taxon>
        <taxon>Pezizomycetes</taxon>
        <taxon>Pezizales</taxon>
        <taxon>Ascobolaceae</taxon>
        <taxon>Ascobolus</taxon>
    </lineage>
</organism>
<gene>
    <name evidence="2" type="ORF">BJ508DRAFT_137981</name>
</gene>
<keyword evidence="1" id="KW-1133">Transmembrane helix</keyword>
<evidence type="ECO:0000313" key="3">
    <source>
        <dbReference type="Proteomes" id="UP000275078"/>
    </source>
</evidence>
<keyword evidence="1" id="KW-0812">Transmembrane</keyword>
<reference evidence="2 3" key="1">
    <citation type="journal article" date="2018" name="Nat. Ecol. Evol.">
        <title>Pezizomycetes genomes reveal the molecular basis of ectomycorrhizal truffle lifestyle.</title>
        <authorList>
            <person name="Murat C."/>
            <person name="Payen T."/>
            <person name="Noel B."/>
            <person name="Kuo A."/>
            <person name="Morin E."/>
            <person name="Chen J."/>
            <person name="Kohler A."/>
            <person name="Krizsan K."/>
            <person name="Balestrini R."/>
            <person name="Da Silva C."/>
            <person name="Montanini B."/>
            <person name="Hainaut M."/>
            <person name="Levati E."/>
            <person name="Barry K.W."/>
            <person name="Belfiori B."/>
            <person name="Cichocki N."/>
            <person name="Clum A."/>
            <person name="Dockter R.B."/>
            <person name="Fauchery L."/>
            <person name="Guy J."/>
            <person name="Iotti M."/>
            <person name="Le Tacon F."/>
            <person name="Lindquist E.A."/>
            <person name="Lipzen A."/>
            <person name="Malagnac F."/>
            <person name="Mello A."/>
            <person name="Molinier V."/>
            <person name="Miyauchi S."/>
            <person name="Poulain J."/>
            <person name="Riccioni C."/>
            <person name="Rubini A."/>
            <person name="Sitrit Y."/>
            <person name="Splivallo R."/>
            <person name="Traeger S."/>
            <person name="Wang M."/>
            <person name="Zifcakova L."/>
            <person name="Wipf D."/>
            <person name="Zambonelli A."/>
            <person name="Paolocci F."/>
            <person name="Nowrousian M."/>
            <person name="Ottonello S."/>
            <person name="Baldrian P."/>
            <person name="Spatafora J.W."/>
            <person name="Henrissat B."/>
            <person name="Nagy L.G."/>
            <person name="Aury J.M."/>
            <person name="Wincker P."/>
            <person name="Grigoriev I.V."/>
            <person name="Bonfante P."/>
            <person name="Martin F.M."/>
        </authorList>
    </citation>
    <scope>NUCLEOTIDE SEQUENCE [LARGE SCALE GENOMIC DNA]</scope>
    <source>
        <strain evidence="2 3">RN42</strain>
    </source>
</reference>
<dbReference type="EMBL" id="ML119695">
    <property type="protein sequence ID" value="RPA79739.1"/>
    <property type="molecule type" value="Genomic_DNA"/>
</dbReference>
<proteinExistence type="predicted"/>
<keyword evidence="1" id="KW-0472">Membrane</keyword>
<dbReference type="Proteomes" id="UP000275078">
    <property type="component" value="Unassembled WGS sequence"/>
</dbReference>
<feature type="transmembrane region" description="Helical" evidence="1">
    <location>
        <begin position="23"/>
        <end position="47"/>
    </location>
</feature>
<name>A0A3N4I165_ASCIM</name>
<protein>
    <submittedName>
        <fullName evidence="2">Uncharacterized protein</fullName>
    </submittedName>
</protein>
<sequence length="125" mass="13855">MNPHQCHVKTDIVSSLPWASFHYIPVTGFALSVTAMCFNILHAYAVVIEIARMSASVIITDHKAHYICTSGVRRNKCWWPGLSMDPPRTSKRPWATATIVCCRPPSLFLSSELASCLMRVHGAQG</sequence>
<keyword evidence="3" id="KW-1185">Reference proteome</keyword>
<evidence type="ECO:0000256" key="1">
    <source>
        <dbReference type="SAM" id="Phobius"/>
    </source>
</evidence>
<accession>A0A3N4I165</accession>
<evidence type="ECO:0000313" key="2">
    <source>
        <dbReference type="EMBL" id="RPA79739.1"/>
    </source>
</evidence>
<dbReference type="AlphaFoldDB" id="A0A3N4I165"/>